<sequence length="504" mass="56336">MTVVFPHEKIRDDEDRSYTFALLACLADPETPEDERHELADTLHRLDDPRAEARLIELLQDRSAPPAVREAASSVLRWAGAENRFHLARMLRDGDLILQRYAVLGMDHRHADLIEPIARDPDHPLHREAIRAMIWACEEPRFQALKIAALSHPNPIVRETAADVLLWDEPVAAEEPLLAALDDVVEDVAVSAANTLQYYPTRRTLARLAELSSREGKLGEQAGYSFEQIRGQFRGDLQNAEGAEREALLAWMQPVWSILAFTDDEIRYEPPESFVRTNPVQDIVTADQLLESLGGPDGPWAEKKRRLQQADPAAFSPADIERLVPFFVTHPDPDVRADGARLLGAWNRHDALIALLDDVRFYVSKTAMYYLGKTTPSPLVAARVLRHLLDPGVTSTHAYETLDTYVVHAPAEEAIPRLAELAMDRREAIRLDAINTLTKLGAVREIEPLLALLEAPPLMTWSVHVALLEACRDLGLAPRGLDALRAVDNLDLQRAIARIGRPSS</sequence>
<dbReference type="SMART" id="SM00567">
    <property type="entry name" value="EZ_HEAT"/>
    <property type="match status" value="3"/>
</dbReference>
<dbReference type="AlphaFoldDB" id="A0A6N7PPK6"/>
<evidence type="ECO:0000313" key="1">
    <source>
        <dbReference type="EMBL" id="MRG93923.1"/>
    </source>
</evidence>
<dbReference type="EMBL" id="WJIE01000005">
    <property type="protein sequence ID" value="MRG93923.1"/>
    <property type="molecule type" value="Genomic_DNA"/>
</dbReference>
<accession>A0A6N7PPK6</accession>
<evidence type="ECO:0008006" key="3">
    <source>
        <dbReference type="Google" id="ProtNLM"/>
    </source>
</evidence>
<reference evidence="1 2" key="1">
    <citation type="submission" date="2019-10" db="EMBL/GenBank/DDBJ databases">
        <title>A soil myxobacterium in the family Polyangiaceae.</title>
        <authorList>
            <person name="Li Y."/>
            <person name="Wang J."/>
        </authorList>
    </citation>
    <scope>NUCLEOTIDE SEQUENCE [LARGE SCALE GENOMIC DNA]</scope>
    <source>
        <strain evidence="1 2">DSM 14734</strain>
    </source>
</reference>
<dbReference type="InterPro" id="IPR016024">
    <property type="entry name" value="ARM-type_fold"/>
</dbReference>
<name>A0A6N7PPK6_9BACT</name>
<dbReference type="InterPro" id="IPR011989">
    <property type="entry name" value="ARM-like"/>
</dbReference>
<protein>
    <recommendedName>
        <fullName evidence="3">HEAT repeat domain-containing protein</fullName>
    </recommendedName>
</protein>
<evidence type="ECO:0000313" key="2">
    <source>
        <dbReference type="Proteomes" id="UP000440224"/>
    </source>
</evidence>
<comment type="caution">
    <text evidence="1">The sequence shown here is derived from an EMBL/GenBank/DDBJ whole genome shotgun (WGS) entry which is preliminary data.</text>
</comment>
<dbReference type="Gene3D" id="1.25.10.10">
    <property type="entry name" value="Leucine-rich Repeat Variant"/>
    <property type="match status" value="3"/>
</dbReference>
<dbReference type="SUPFAM" id="SSF48371">
    <property type="entry name" value="ARM repeat"/>
    <property type="match status" value="1"/>
</dbReference>
<gene>
    <name evidence="1" type="ORF">GF068_18665</name>
</gene>
<organism evidence="1 2">
    <name type="scientific">Polyangium spumosum</name>
    <dbReference type="NCBI Taxonomy" id="889282"/>
    <lineage>
        <taxon>Bacteria</taxon>
        <taxon>Pseudomonadati</taxon>
        <taxon>Myxococcota</taxon>
        <taxon>Polyangia</taxon>
        <taxon>Polyangiales</taxon>
        <taxon>Polyangiaceae</taxon>
        <taxon>Polyangium</taxon>
    </lineage>
</organism>
<dbReference type="Proteomes" id="UP000440224">
    <property type="component" value="Unassembled WGS sequence"/>
</dbReference>
<dbReference type="OrthoDB" id="4510125at2"/>
<dbReference type="InterPro" id="IPR004155">
    <property type="entry name" value="PBS_lyase_HEAT"/>
</dbReference>
<keyword evidence="2" id="KW-1185">Reference proteome</keyword>
<dbReference type="RefSeq" id="WP_153820767.1">
    <property type="nucleotide sequence ID" value="NZ_WJIE01000005.1"/>
</dbReference>
<proteinExistence type="predicted"/>